<dbReference type="EMBL" id="JADGKB010000126">
    <property type="protein sequence ID" value="KAJ3252899.1"/>
    <property type="molecule type" value="Genomic_DNA"/>
</dbReference>
<evidence type="ECO:0000256" key="2">
    <source>
        <dbReference type="ARBA" id="ARBA00022692"/>
    </source>
</evidence>
<gene>
    <name evidence="7" type="ORF">HK103_001095</name>
    <name evidence="8" type="ORF">HK103_001101</name>
</gene>
<evidence type="ECO:0000256" key="1">
    <source>
        <dbReference type="ARBA" id="ARBA00004141"/>
    </source>
</evidence>
<feature type="domain" description="Dienelactone hydrolase" evidence="6">
    <location>
        <begin position="545"/>
        <end position="772"/>
    </location>
</feature>
<dbReference type="InterPro" id="IPR002925">
    <property type="entry name" value="Dienelactn_hydro"/>
</dbReference>
<dbReference type="Gene3D" id="3.40.50.1820">
    <property type="entry name" value="alpha/beta hydrolase"/>
    <property type="match status" value="2"/>
</dbReference>
<dbReference type="Pfam" id="PF01738">
    <property type="entry name" value="DLH"/>
    <property type="match status" value="3"/>
</dbReference>
<feature type="domain" description="Dienelactone hydrolase" evidence="6">
    <location>
        <begin position="455"/>
        <end position="531"/>
    </location>
</feature>
<evidence type="ECO:0000256" key="5">
    <source>
        <dbReference type="SAM" id="Phobius"/>
    </source>
</evidence>
<evidence type="ECO:0000313" key="7">
    <source>
        <dbReference type="EMBL" id="KAJ3252899.1"/>
    </source>
</evidence>
<keyword evidence="3 5" id="KW-1133">Transmembrane helix</keyword>
<sequence length="774" mass="87726">MEQQIKTLLLITTFNYLLGIIYNKINILKWRHYYSPLVVAIPFVLTNNIPSYLLILSLGYLSYYLIKYNAHAYWMPYLVYMLCAAGMALGCWSDFVVKLGLVHVIKKIIGFCWNVYDSAEPVYHLEIKDLSESHELVETKPKPRNVNEKEVIYDIPRCREYLGYLFFFPSFYFGPSLTFNQYRKSIEKKSVSFVIPIIETFFTTLAACLFLIKFGKGSLGYVLVGGLVVRIGMFVFYKASEGVMILCGVESDEPVDRIGFLTNTYLYGPLFSSSLALVNEIKMQNRILNYVIRELYLNYCFYSVVYPGFDGYSGVGTPIGQERTINGIKCYVSEPKEHNQKAIILATDVFGFKVPNIRLMADAYAALGYYCIIPDFFNDTQPPADLMGDLNKMEDKESTIGHKLYTYGRMLYNFPKFLILNSQTHSINMVKSLIPYLKERNTKIGVQGILSVPKDIQKIKTPTFFINAEIDSLLSVDQAKRIEEIMKEKQGGAKLYPGVKHGFAVRGDENDEHVRKQRAEAFNDAVAFFKHGVPTGTEETINGVKCYVAKPATPNSHAIILATDVFGYKLPNARLIADSFAKEGFYTVVPDLFNNTEPPADCLNDIETLSSKNAGYLQKAYGFGRMLYYFPYFMMFNSPASGIKIVKDVLQELKRTHKKVGVQGYCWGGRIAALLAQEDDLIDAACGLKYPDDIEKIKKPTFFVNAEIDMSMTKEQAQSVSEIMQKKGDKFGAKLYPGVKHGFAVRGDENDEHVKNQRVEAFGDAVAFFKRIFA</sequence>
<evidence type="ECO:0000256" key="3">
    <source>
        <dbReference type="ARBA" id="ARBA00022989"/>
    </source>
</evidence>
<feature type="transmembrane region" description="Helical" evidence="5">
    <location>
        <begin position="191"/>
        <end position="212"/>
    </location>
</feature>
<dbReference type="EMBL" id="JADGKB010000126">
    <property type="protein sequence ID" value="KAJ3252905.1"/>
    <property type="molecule type" value="Genomic_DNA"/>
</dbReference>
<comment type="subcellular location">
    <subcellularLocation>
        <location evidence="1">Membrane</location>
        <topology evidence="1">Multi-pass membrane protein</topology>
    </subcellularLocation>
</comment>
<evidence type="ECO:0000256" key="4">
    <source>
        <dbReference type="ARBA" id="ARBA00023136"/>
    </source>
</evidence>
<dbReference type="GO" id="GO:0016020">
    <property type="term" value="C:membrane"/>
    <property type="evidence" value="ECO:0007669"/>
    <property type="project" value="UniProtKB-SubCell"/>
</dbReference>
<reference evidence="8" key="1">
    <citation type="submission" date="2020-05" db="EMBL/GenBank/DDBJ databases">
        <title>Phylogenomic resolution of chytrid fungi.</title>
        <authorList>
            <person name="Stajich J.E."/>
            <person name="Amses K."/>
            <person name="Simmons R."/>
            <person name="Seto K."/>
            <person name="Myers J."/>
            <person name="Bonds A."/>
            <person name="Quandt C.A."/>
            <person name="Barry K."/>
            <person name="Liu P."/>
            <person name="Grigoriev I."/>
            <person name="Longcore J.E."/>
            <person name="James T.Y."/>
        </authorList>
    </citation>
    <scope>NUCLEOTIDE SEQUENCE</scope>
    <source>
        <strain evidence="8">PLAUS21</strain>
    </source>
</reference>
<dbReference type="AlphaFoldDB" id="A0AAD5UBL4"/>
<dbReference type="GO" id="GO:0016787">
    <property type="term" value="F:hydrolase activity"/>
    <property type="evidence" value="ECO:0007669"/>
    <property type="project" value="InterPro"/>
</dbReference>
<evidence type="ECO:0000313" key="9">
    <source>
        <dbReference type="Proteomes" id="UP001210925"/>
    </source>
</evidence>
<dbReference type="Proteomes" id="UP001210925">
    <property type="component" value="Unassembled WGS sequence"/>
</dbReference>
<evidence type="ECO:0000259" key="6">
    <source>
        <dbReference type="Pfam" id="PF01738"/>
    </source>
</evidence>
<dbReference type="Pfam" id="PF03062">
    <property type="entry name" value="MBOAT"/>
    <property type="match status" value="1"/>
</dbReference>
<comment type="caution">
    <text evidence="8">The sequence shown here is derived from an EMBL/GenBank/DDBJ whole genome shotgun (WGS) entry which is preliminary data.</text>
</comment>
<feature type="transmembrane region" description="Helical" evidence="5">
    <location>
        <begin position="77"/>
        <end position="97"/>
    </location>
</feature>
<dbReference type="InterPro" id="IPR004299">
    <property type="entry name" value="MBOAT_fam"/>
</dbReference>
<protein>
    <recommendedName>
        <fullName evidence="6">Dienelactone hydrolase domain-containing protein</fullName>
    </recommendedName>
</protein>
<feature type="transmembrane region" description="Helical" evidence="5">
    <location>
        <begin position="161"/>
        <end position="179"/>
    </location>
</feature>
<keyword evidence="4 5" id="KW-0472">Membrane</keyword>
<evidence type="ECO:0000313" key="8">
    <source>
        <dbReference type="EMBL" id="KAJ3252905.1"/>
    </source>
</evidence>
<feature type="transmembrane region" description="Helical" evidence="5">
    <location>
        <begin position="218"/>
        <end position="237"/>
    </location>
</feature>
<proteinExistence type="predicted"/>
<feature type="transmembrane region" description="Helical" evidence="5">
    <location>
        <begin position="37"/>
        <end position="65"/>
    </location>
</feature>
<keyword evidence="9" id="KW-1185">Reference proteome</keyword>
<organism evidence="8 9">
    <name type="scientific">Boothiomyces macroporosus</name>
    <dbReference type="NCBI Taxonomy" id="261099"/>
    <lineage>
        <taxon>Eukaryota</taxon>
        <taxon>Fungi</taxon>
        <taxon>Fungi incertae sedis</taxon>
        <taxon>Chytridiomycota</taxon>
        <taxon>Chytridiomycota incertae sedis</taxon>
        <taxon>Chytridiomycetes</taxon>
        <taxon>Rhizophydiales</taxon>
        <taxon>Terramycetaceae</taxon>
        <taxon>Boothiomyces</taxon>
    </lineage>
</organism>
<accession>A0AAD5UBL4</accession>
<feature type="transmembrane region" description="Helical" evidence="5">
    <location>
        <begin position="7"/>
        <end position="25"/>
    </location>
</feature>
<dbReference type="SUPFAM" id="SSF53474">
    <property type="entry name" value="alpha/beta-Hydrolases"/>
    <property type="match status" value="2"/>
</dbReference>
<dbReference type="PANTHER" id="PTHR17630:SF44">
    <property type="entry name" value="PROTEIN AIM2"/>
    <property type="match status" value="1"/>
</dbReference>
<name>A0AAD5UBL4_9FUNG</name>
<keyword evidence="2 5" id="KW-0812">Transmembrane</keyword>
<feature type="domain" description="Dienelactone hydrolase" evidence="6">
    <location>
        <begin position="328"/>
        <end position="389"/>
    </location>
</feature>
<dbReference type="InterPro" id="IPR029058">
    <property type="entry name" value="AB_hydrolase_fold"/>
</dbReference>
<dbReference type="PANTHER" id="PTHR17630">
    <property type="entry name" value="DIENELACTONE HYDROLASE"/>
    <property type="match status" value="1"/>
</dbReference>